<protein>
    <recommendedName>
        <fullName evidence="1">Aminoacyl-tRNA synthetase class II (G/ P/ S/T) domain-containing protein</fullName>
    </recommendedName>
</protein>
<dbReference type="GO" id="GO:0005524">
    <property type="term" value="F:ATP binding"/>
    <property type="evidence" value="ECO:0007669"/>
    <property type="project" value="InterPro"/>
</dbReference>
<name>A0AA38CI39_TAXCH</name>
<feature type="domain" description="Aminoacyl-tRNA synthetase class II (G/ P/ S/T)" evidence="1">
    <location>
        <begin position="2"/>
        <end position="60"/>
    </location>
</feature>
<dbReference type="SUPFAM" id="SSF55681">
    <property type="entry name" value="Class II aaRS and biotin synthetases"/>
    <property type="match status" value="1"/>
</dbReference>
<evidence type="ECO:0000313" key="3">
    <source>
        <dbReference type="Proteomes" id="UP000824469"/>
    </source>
</evidence>
<dbReference type="EMBL" id="JAHRHJ020000010">
    <property type="protein sequence ID" value="KAH9299368.1"/>
    <property type="molecule type" value="Genomic_DNA"/>
</dbReference>
<proteinExistence type="predicted"/>
<dbReference type="GO" id="GO:0004828">
    <property type="term" value="F:serine-tRNA ligase activity"/>
    <property type="evidence" value="ECO:0007669"/>
    <property type="project" value="InterPro"/>
</dbReference>
<dbReference type="PRINTS" id="PR00981">
    <property type="entry name" value="TRNASYNTHSER"/>
</dbReference>
<sequence length="61" mass="7125">YAGYSSCFRKEAGSHGKDTLGIFRVHQFEKVEQFCITSPNGNDSWDMHKEMIQNSEDFYKE</sequence>
<dbReference type="PANTHER" id="PTHR11778">
    <property type="entry name" value="SERYL-TRNA SYNTHETASE"/>
    <property type="match status" value="1"/>
</dbReference>
<organism evidence="2 3">
    <name type="scientific">Taxus chinensis</name>
    <name type="common">Chinese yew</name>
    <name type="synonym">Taxus wallichiana var. chinensis</name>
    <dbReference type="NCBI Taxonomy" id="29808"/>
    <lineage>
        <taxon>Eukaryota</taxon>
        <taxon>Viridiplantae</taxon>
        <taxon>Streptophyta</taxon>
        <taxon>Embryophyta</taxon>
        <taxon>Tracheophyta</taxon>
        <taxon>Spermatophyta</taxon>
        <taxon>Pinopsida</taxon>
        <taxon>Pinidae</taxon>
        <taxon>Conifers II</taxon>
        <taxon>Cupressales</taxon>
        <taxon>Taxaceae</taxon>
        <taxon>Taxus</taxon>
    </lineage>
</organism>
<dbReference type="Pfam" id="PF00587">
    <property type="entry name" value="tRNA-synt_2b"/>
    <property type="match status" value="1"/>
</dbReference>
<dbReference type="Proteomes" id="UP000824469">
    <property type="component" value="Unassembled WGS sequence"/>
</dbReference>
<feature type="non-terminal residue" evidence="2">
    <location>
        <position position="1"/>
    </location>
</feature>
<dbReference type="InterPro" id="IPR045864">
    <property type="entry name" value="aa-tRNA-synth_II/BPL/LPL"/>
</dbReference>
<dbReference type="InterPro" id="IPR002317">
    <property type="entry name" value="Ser-tRNA-ligase_type_1"/>
</dbReference>
<evidence type="ECO:0000313" key="2">
    <source>
        <dbReference type="EMBL" id="KAH9299368.1"/>
    </source>
</evidence>
<dbReference type="InterPro" id="IPR002314">
    <property type="entry name" value="aa-tRNA-synt_IIb"/>
</dbReference>
<accession>A0AA38CI39</accession>
<feature type="non-terminal residue" evidence="2">
    <location>
        <position position="61"/>
    </location>
</feature>
<dbReference type="AlphaFoldDB" id="A0AA38CI39"/>
<reference evidence="2 3" key="1">
    <citation type="journal article" date="2021" name="Nat. Plants">
        <title>The Taxus genome provides insights into paclitaxel biosynthesis.</title>
        <authorList>
            <person name="Xiong X."/>
            <person name="Gou J."/>
            <person name="Liao Q."/>
            <person name="Li Y."/>
            <person name="Zhou Q."/>
            <person name="Bi G."/>
            <person name="Li C."/>
            <person name="Du R."/>
            <person name="Wang X."/>
            <person name="Sun T."/>
            <person name="Guo L."/>
            <person name="Liang H."/>
            <person name="Lu P."/>
            <person name="Wu Y."/>
            <person name="Zhang Z."/>
            <person name="Ro D.K."/>
            <person name="Shang Y."/>
            <person name="Huang S."/>
            <person name="Yan J."/>
        </authorList>
    </citation>
    <scope>NUCLEOTIDE SEQUENCE [LARGE SCALE GENOMIC DNA]</scope>
    <source>
        <strain evidence="2">Ta-2019</strain>
    </source>
</reference>
<dbReference type="Gene3D" id="3.30.930.10">
    <property type="entry name" value="Bira Bifunctional Protein, Domain 2"/>
    <property type="match status" value="1"/>
</dbReference>
<evidence type="ECO:0000259" key="1">
    <source>
        <dbReference type="Pfam" id="PF00587"/>
    </source>
</evidence>
<dbReference type="GO" id="GO:0006434">
    <property type="term" value="P:seryl-tRNA aminoacylation"/>
    <property type="evidence" value="ECO:0007669"/>
    <property type="project" value="InterPro"/>
</dbReference>
<keyword evidence="3" id="KW-1185">Reference proteome</keyword>
<dbReference type="OMA" id="GYTPCFR"/>
<gene>
    <name evidence="2" type="ORF">KI387_031050</name>
</gene>
<comment type="caution">
    <text evidence="2">The sequence shown here is derived from an EMBL/GenBank/DDBJ whole genome shotgun (WGS) entry which is preliminary data.</text>
</comment>